<dbReference type="Gene3D" id="1.20.1270.60">
    <property type="entry name" value="Arfaptin homology (AH) domain/BAR domain"/>
    <property type="match status" value="1"/>
</dbReference>
<evidence type="ECO:0000259" key="6">
    <source>
        <dbReference type="Pfam" id="PF01061"/>
    </source>
</evidence>
<feature type="transmembrane region" description="Helical" evidence="5">
    <location>
        <begin position="522"/>
        <end position="541"/>
    </location>
</feature>
<dbReference type="Gene3D" id="3.40.1710.10">
    <property type="entry name" value="abc type-2 transporter like domain"/>
    <property type="match status" value="1"/>
</dbReference>
<organism evidence="7 8">
    <name type="scientific">Metaclostridioides mangenotii</name>
    <dbReference type="NCBI Taxonomy" id="1540"/>
    <lineage>
        <taxon>Bacteria</taxon>
        <taxon>Bacillati</taxon>
        <taxon>Bacillota</taxon>
        <taxon>Clostridia</taxon>
        <taxon>Peptostreptococcales</taxon>
        <taxon>Peptostreptococcaceae</taxon>
        <taxon>Metaclostridioides</taxon>
    </lineage>
</organism>
<feature type="transmembrane region" description="Helical" evidence="5">
    <location>
        <begin position="620"/>
        <end position="638"/>
    </location>
</feature>
<evidence type="ECO:0000256" key="4">
    <source>
        <dbReference type="ARBA" id="ARBA00023136"/>
    </source>
</evidence>
<dbReference type="Proteomes" id="UP000767291">
    <property type="component" value="Unassembled WGS sequence"/>
</dbReference>
<sequence>MKNILEIFKGDLKDIKGNYTVLVIVTGLALLPSLYAWFNIEASWDPYGNTKNMLVAITNKDKGTEISNQKINVGDQLIVKLHDNDSLGWQFVNEKTAIEGVKSGKYYASVIIPEDFSKDLTSLITSDVKKGTIIYTVNEKINAIAPKITEKGASTIQLQVNQTVIKTVSEIILGFSNEIGVGLEKELPKLSKVENSLKDLQGKFSNIDKTMGTASKATSKLNDTINDVKSDLPTIKNTINDTKNLSNDIKEFLQDTNNNANRIAPLIKSDLNLIVDISSSASTLTSDLVNAVNNGSEDAAKILDNIYNKLSSIKSLNQTLLDFVRKLDELSSLHSFTNVINKLENINSNTDSAISTVNDIKTQIANGQKPSIDSLNNLKKICDDIGSLGSNLLNNFDRDIMKPINSIFEGGVKVANDIIKVLDKAENKLPKVEEILTLCLDLSKDADDTIKLVQEKLPVAKGMVDEIVDVLDKINNSEDMQKLVELLESDILSKSEFLREPVKVETNKLFPIENYGAAMTPFYSVLSTWVGILLLSALLTTTVKGNYKPYEAYFGRALTFLSIALIQGFIIGVGDILLLGVKMVHPILFVLLLMFTSMVFNFIVYSLVSVFGNIGKAMAIVLLVLQIAAAGGTFPIQVTPKFFQLINPILPFTYAISASREALGGIYMPNLIKDIIAMLIFMLVAIGVNVFLKGPINKFGTPLKEKFGQSRLTGH</sequence>
<dbReference type="InterPro" id="IPR017501">
    <property type="entry name" value="Phage_infect_YhgE_C"/>
</dbReference>
<comment type="subcellular location">
    <subcellularLocation>
        <location evidence="1">Membrane</location>
        <topology evidence="1">Multi-pass membrane protein</topology>
    </subcellularLocation>
</comment>
<evidence type="ECO:0000256" key="1">
    <source>
        <dbReference type="ARBA" id="ARBA00004141"/>
    </source>
</evidence>
<dbReference type="InterPro" id="IPR051328">
    <property type="entry name" value="T7SS_ABC-Transporter"/>
</dbReference>
<dbReference type="Pfam" id="PF01061">
    <property type="entry name" value="ABC2_membrane"/>
    <property type="match status" value="1"/>
</dbReference>
<dbReference type="PANTHER" id="PTHR43077:SF10">
    <property type="entry name" value="TRANSPORT PERMEASE PROTEIN"/>
    <property type="match status" value="1"/>
</dbReference>
<gene>
    <name evidence="7" type="ORF">J2Z43_000722</name>
</gene>
<evidence type="ECO:0000256" key="2">
    <source>
        <dbReference type="ARBA" id="ARBA00022692"/>
    </source>
</evidence>
<feature type="transmembrane region" description="Helical" evidence="5">
    <location>
        <begin position="21"/>
        <end position="38"/>
    </location>
</feature>
<proteinExistence type="predicted"/>
<feature type="transmembrane region" description="Helical" evidence="5">
    <location>
        <begin position="587"/>
        <end position="608"/>
    </location>
</feature>
<name>A0ABS4E8S2_9FIRM</name>
<dbReference type="EMBL" id="JAGGJX010000001">
    <property type="protein sequence ID" value="MBP1854332.1"/>
    <property type="molecule type" value="Genomic_DNA"/>
</dbReference>
<dbReference type="InterPro" id="IPR027267">
    <property type="entry name" value="AH/BAR_dom_sf"/>
</dbReference>
<evidence type="ECO:0000313" key="7">
    <source>
        <dbReference type="EMBL" id="MBP1854332.1"/>
    </source>
</evidence>
<accession>A0ABS4E8S2</accession>
<evidence type="ECO:0000256" key="3">
    <source>
        <dbReference type="ARBA" id="ARBA00022989"/>
    </source>
</evidence>
<evidence type="ECO:0000256" key="5">
    <source>
        <dbReference type="SAM" id="Phobius"/>
    </source>
</evidence>
<dbReference type="PANTHER" id="PTHR43077">
    <property type="entry name" value="TRANSPORT PERMEASE YVFS-RELATED"/>
    <property type="match status" value="1"/>
</dbReference>
<dbReference type="InterPro" id="IPR013525">
    <property type="entry name" value="ABC2_TM"/>
</dbReference>
<keyword evidence="4 5" id="KW-0472">Membrane</keyword>
<reference evidence="7 8" key="1">
    <citation type="submission" date="2021-03" db="EMBL/GenBank/DDBJ databases">
        <title>Genomic Encyclopedia of Type Strains, Phase IV (KMG-IV): sequencing the most valuable type-strain genomes for metagenomic binning, comparative biology and taxonomic classification.</title>
        <authorList>
            <person name="Goeker M."/>
        </authorList>
    </citation>
    <scope>NUCLEOTIDE SEQUENCE [LARGE SCALE GENOMIC DNA]</scope>
    <source>
        <strain evidence="7 8">DSM 1289</strain>
    </source>
</reference>
<feature type="transmembrane region" description="Helical" evidence="5">
    <location>
        <begin position="675"/>
        <end position="692"/>
    </location>
</feature>
<feature type="domain" description="ABC-2 type transporter transmembrane" evidence="6">
    <location>
        <begin position="543"/>
        <end position="662"/>
    </location>
</feature>
<feature type="transmembrane region" description="Helical" evidence="5">
    <location>
        <begin position="553"/>
        <end position="581"/>
    </location>
</feature>
<evidence type="ECO:0000313" key="8">
    <source>
        <dbReference type="Proteomes" id="UP000767291"/>
    </source>
</evidence>
<protein>
    <submittedName>
        <fullName evidence="7">YhgE/Pip-like protein</fullName>
    </submittedName>
</protein>
<keyword evidence="3 5" id="KW-1133">Transmembrane helix</keyword>
<comment type="caution">
    <text evidence="7">The sequence shown here is derived from an EMBL/GenBank/DDBJ whole genome shotgun (WGS) entry which is preliminary data.</text>
</comment>
<keyword evidence="2 5" id="KW-0812">Transmembrane</keyword>
<keyword evidence="8" id="KW-1185">Reference proteome</keyword>
<dbReference type="NCBIfam" id="TIGR03062">
    <property type="entry name" value="pip_yhgE_Cterm"/>
    <property type="match status" value="1"/>
</dbReference>
<dbReference type="NCBIfam" id="TIGR03061">
    <property type="entry name" value="pip_yhgE_Nterm"/>
    <property type="match status" value="1"/>
</dbReference>
<dbReference type="InterPro" id="IPR017500">
    <property type="entry name" value="Phage_infect_YhgE_N"/>
</dbReference>
<dbReference type="SUPFAM" id="SSF58104">
    <property type="entry name" value="Methyl-accepting chemotaxis protein (MCP) signaling domain"/>
    <property type="match status" value="1"/>
</dbReference>